<protein>
    <submittedName>
        <fullName evidence="1">Uncharacterized protein</fullName>
    </submittedName>
</protein>
<keyword evidence="2" id="KW-1185">Reference proteome</keyword>
<dbReference type="Proteomes" id="UP000275408">
    <property type="component" value="Unassembled WGS sequence"/>
</dbReference>
<reference evidence="1 2" key="1">
    <citation type="journal article" date="2018" name="Sci. Rep.">
        <title>Comparative analysis of the Pocillopora damicornis genome highlights role of immune system in coral evolution.</title>
        <authorList>
            <person name="Cunning R."/>
            <person name="Bay R.A."/>
            <person name="Gillette P."/>
            <person name="Baker A.C."/>
            <person name="Traylor-Knowles N."/>
        </authorList>
    </citation>
    <scope>NUCLEOTIDE SEQUENCE [LARGE SCALE GENOMIC DNA]</scope>
    <source>
        <strain evidence="1">RSMAS</strain>
        <tissue evidence="1">Whole animal</tissue>
    </source>
</reference>
<organism evidence="1 2">
    <name type="scientific">Pocillopora damicornis</name>
    <name type="common">Cauliflower coral</name>
    <name type="synonym">Millepora damicornis</name>
    <dbReference type="NCBI Taxonomy" id="46731"/>
    <lineage>
        <taxon>Eukaryota</taxon>
        <taxon>Metazoa</taxon>
        <taxon>Cnidaria</taxon>
        <taxon>Anthozoa</taxon>
        <taxon>Hexacorallia</taxon>
        <taxon>Scleractinia</taxon>
        <taxon>Astrocoeniina</taxon>
        <taxon>Pocilloporidae</taxon>
        <taxon>Pocillopora</taxon>
    </lineage>
</organism>
<gene>
    <name evidence="1" type="ORF">pdam_00024731</name>
</gene>
<dbReference type="EMBL" id="RCHS01002252">
    <property type="protein sequence ID" value="RMX48546.1"/>
    <property type="molecule type" value="Genomic_DNA"/>
</dbReference>
<proteinExistence type="predicted"/>
<name>A0A3M6U4M3_POCDA</name>
<evidence type="ECO:0000313" key="1">
    <source>
        <dbReference type="EMBL" id="RMX48546.1"/>
    </source>
</evidence>
<evidence type="ECO:0000313" key="2">
    <source>
        <dbReference type="Proteomes" id="UP000275408"/>
    </source>
</evidence>
<dbReference type="AlphaFoldDB" id="A0A3M6U4M3"/>
<accession>A0A3M6U4M3</accession>
<sequence>MSFYSPSIHIHWLRAQPQSLNYVSILGFVKEFQNREGIRGGGTGVTLRKISVISAVVTLKMPTQNLNTYGRDCGTAHTCYEDLKTLIDHIITNHSQRVTNTGIIPCSILSDHDVIYTCVNLRPPWFHPRYKFIMDFRNFNEDMFKEDFSTLPLSLIYHLDDPDEQLETLNTLISECLERHAPLRK</sequence>
<feature type="non-terminal residue" evidence="1">
    <location>
        <position position="185"/>
    </location>
</feature>
<comment type="caution">
    <text evidence="1">The sequence shown here is derived from an EMBL/GenBank/DDBJ whole genome shotgun (WGS) entry which is preliminary data.</text>
</comment>